<evidence type="ECO:0000256" key="4">
    <source>
        <dbReference type="ARBA" id="ARBA00022679"/>
    </source>
</evidence>
<keyword evidence="7" id="KW-0067">ATP-binding</keyword>
<dbReference type="SMART" id="SM00387">
    <property type="entry name" value="HATPase_c"/>
    <property type="match status" value="1"/>
</dbReference>
<dbReference type="InterPro" id="IPR003594">
    <property type="entry name" value="HATPase_dom"/>
</dbReference>
<reference evidence="11" key="1">
    <citation type="submission" date="2022-01" db="EMBL/GenBank/DDBJ databases">
        <authorList>
            <person name="Criscuolo A."/>
        </authorList>
    </citation>
    <scope>NUCLEOTIDE SEQUENCE</scope>
    <source>
        <strain evidence="11">CIP111892</strain>
    </source>
</reference>
<dbReference type="Proteomes" id="UP000838324">
    <property type="component" value="Unassembled WGS sequence"/>
</dbReference>
<dbReference type="PANTHER" id="PTHR24421:SF10">
    <property type="entry name" value="NITRATE_NITRITE SENSOR PROTEIN NARQ"/>
    <property type="match status" value="1"/>
</dbReference>
<comment type="catalytic activity">
    <reaction evidence="1">
        <text>ATP + protein L-histidine = ADP + protein N-phospho-L-histidine.</text>
        <dbReference type="EC" id="2.7.13.3"/>
    </reaction>
</comment>
<keyword evidence="6" id="KW-0418">Kinase</keyword>
<dbReference type="CDD" id="cd16917">
    <property type="entry name" value="HATPase_UhpB-NarQ-NarX-like"/>
    <property type="match status" value="1"/>
</dbReference>
<dbReference type="Pfam" id="PF02518">
    <property type="entry name" value="HATPase_c"/>
    <property type="match status" value="1"/>
</dbReference>
<dbReference type="EC" id="2.7.13.3" evidence="2"/>
<evidence type="ECO:0000256" key="6">
    <source>
        <dbReference type="ARBA" id="ARBA00022777"/>
    </source>
</evidence>
<keyword evidence="9" id="KW-0812">Transmembrane</keyword>
<keyword evidence="3" id="KW-0597">Phosphoprotein</keyword>
<evidence type="ECO:0000256" key="1">
    <source>
        <dbReference type="ARBA" id="ARBA00000085"/>
    </source>
</evidence>
<dbReference type="EMBL" id="CAKMMG010000001">
    <property type="protein sequence ID" value="CAH1190529.1"/>
    <property type="molecule type" value="Genomic_DNA"/>
</dbReference>
<protein>
    <recommendedName>
        <fullName evidence="2">histidine kinase</fullName>
        <ecNumber evidence="2">2.7.13.3</ecNumber>
    </recommendedName>
</protein>
<gene>
    <name evidence="11" type="ORF">PAECIP111892_00229</name>
</gene>
<sequence length="274" mass="30297">MVGIWEFVRHQFLMPYISMDMGNYLTPALVFLFSIMLLLPLFRMMERNQRELEQERAATAAMEAREGLAKELHDGMAQSLFLLSARIDRLEQSRKQGGISAESVDQIKKTVHEVNRYMRQAIASLKVPVSGKAEFSLEQSVQEQLSGIASEVMIDVSLNWSLQKDALTAAEQAELLSCIREAIINVRKHTRAGRVTISGEGGQRHWRVTVADDGAGIIHSDPFAVSGSYGLQIMKERAESMGWQLALKSGAGGTIVELTKGGPADEPLPGADRR</sequence>
<dbReference type="SUPFAM" id="SSF55874">
    <property type="entry name" value="ATPase domain of HSP90 chaperone/DNA topoisomerase II/histidine kinase"/>
    <property type="match status" value="1"/>
</dbReference>
<evidence type="ECO:0000313" key="11">
    <source>
        <dbReference type="EMBL" id="CAH1190529.1"/>
    </source>
</evidence>
<evidence type="ECO:0000256" key="2">
    <source>
        <dbReference type="ARBA" id="ARBA00012438"/>
    </source>
</evidence>
<keyword evidence="9" id="KW-0472">Membrane</keyword>
<keyword evidence="9" id="KW-1133">Transmembrane helix</keyword>
<accession>A0ABM9BPJ8</accession>
<keyword evidence="4" id="KW-0808">Transferase</keyword>
<dbReference type="RefSeq" id="WP_236328765.1">
    <property type="nucleotide sequence ID" value="NZ_CAKMMG010000001.1"/>
</dbReference>
<feature type="domain" description="Histidine kinase/HSP90-like ATPase" evidence="10">
    <location>
        <begin position="170"/>
        <end position="264"/>
    </location>
</feature>
<dbReference type="Gene3D" id="1.20.5.1930">
    <property type="match status" value="1"/>
</dbReference>
<proteinExistence type="predicted"/>
<evidence type="ECO:0000256" key="9">
    <source>
        <dbReference type="SAM" id="Phobius"/>
    </source>
</evidence>
<evidence type="ECO:0000256" key="5">
    <source>
        <dbReference type="ARBA" id="ARBA00022741"/>
    </source>
</evidence>
<dbReference type="InterPro" id="IPR036890">
    <property type="entry name" value="HATPase_C_sf"/>
</dbReference>
<dbReference type="Gene3D" id="3.30.565.10">
    <property type="entry name" value="Histidine kinase-like ATPase, C-terminal domain"/>
    <property type="match status" value="1"/>
</dbReference>
<evidence type="ECO:0000256" key="3">
    <source>
        <dbReference type="ARBA" id="ARBA00022553"/>
    </source>
</evidence>
<evidence type="ECO:0000256" key="8">
    <source>
        <dbReference type="ARBA" id="ARBA00023012"/>
    </source>
</evidence>
<dbReference type="InterPro" id="IPR050482">
    <property type="entry name" value="Sensor_HK_TwoCompSys"/>
</dbReference>
<comment type="caution">
    <text evidence="11">The sequence shown here is derived from an EMBL/GenBank/DDBJ whole genome shotgun (WGS) entry which is preliminary data.</text>
</comment>
<evidence type="ECO:0000313" key="12">
    <source>
        <dbReference type="Proteomes" id="UP000838324"/>
    </source>
</evidence>
<dbReference type="PANTHER" id="PTHR24421">
    <property type="entry name" value="NITRATE/NITRITE SENSOR PROTEIN NARX-RELATED"/>
    <property type="match status" value="1"/>
</dbReference>
<keyword evidence="8" id="KW-0902">Two-component regulatory system</keyword>
<evidence type="ECO:0000256" key="7">
    <source>
        <dbReference type="ARBA" id="ARBA00022840"/>
    </source>
</evidence>
<keyword evidence="12" id="KW-1185">Reference proteome</keyword>
<organism evidence="11 12">
    <name type="scientific">Paenibacillus auburnensis</name>
    <dbReference type="NCBI Taxonomy" id="2905649"/>
    <lineage>
        <taxon>Bacteria</taxon>
        <taxon>Bacillati</taxon>
        <taxon>Bacillota</taxon>
        <taxon>Bacilli</taxon>
        <taxon>Bacillales</taxon>
        <taxon>Paenibacillaceae</taxon>
        <taxon>Paenibacillus</taxon>
    </lineage>
</organism>
<evidence type="ECO:0000259" key="10">
    <source>
        <dbReference type="SMART" id="SM00387"/>
    </source>
</evidence>
<dbReference type="Pfam" id="PF07730">
    <property type="entry name" value="HisKA_3"/>
    <property type="match status" value="1"/>
</dbReference>
<feature type="transmembrane region" description="Helical" evidence="9">
    <location>
        <begin position="24"/>
        <end position="42"/>
    </location>
</feature>
<keyword evidence="5" id="KW-0547">Nucleotide-binding</keyword>
<name>A0ABM9BPJ8_9BACL</name>
<dbReference type="InterPro" id="IPR011712">
    <property type="entry name" value="Sig_transdc_His_kin_sub3_dim/P"/>
</dbReference>